<feature type="region of interest" description="Disordered" evidence="4">
    <location>
        <begin position="533"/>
        <end position="554"/>
    </location>
</feature>
<dbReference type="EMBL" id="KL662171">
    <property type="protein sequence ID" value="KFM28484.1"/>
    <property type="molecule type" value="Genomic_DNA"/>
</dbReference>
<dbReference type="GO" id="GO:0003885">
    <property type="term" value="F:D-arabinono-1,4-lactone oxidase activity"/>
    <property type="evidence" value="ECO:0007669"/>
    <property type="project" value="InterPro"/>
</dbReference>
<keyword evidence="3" id="KW-0560">Oxidoreductase</keyword>
<keyword evidence="7" id="KW-1185">Reference proteome</keyword>
<comment type="pathway">
    <text evidence="2">Cofactor biosynthesis; L-ascorbate biosynthesis.</text>
</comment>
<dbReference type="InterPro" id="IPR016169">
    <property type="entry name" value="FAD-bd_PCMH_sub2"/>
</dbReference>
<dbReference type="InterPro" id="IPR010029">
    <property type="entry name" value="GL_DH"/>
</dbReference>
<name>A0A087SRY0_AUXPR</name>
<dbReference type="InterPro" id="IPR006094">
    <property type="entry name" value="Oxid_FAD_bind_N"/>
</dbReference>
<dbReference type="PROSITE" id="PS51387">
    <property type="entry name" value="FAD_PCMH"/>
    <property type="match status" value="1"/>
</dbReference>
<dbReference type="GO" id="GO:0019853">
    <property type="term" value="P:L-ascorbic acid biosynthetic process"/>
    <property type="evidence" value="ECO:0007669"/>
    <property type="project" value="UniProtKB-UniPathway"/>
</dbReference>
<dbReference type="GO" id="GO:0016020">
    <property type="term" value="C:membrane"/>
    <property type="evidence" value="ECO:0007669"/>
    <property type="project" value="InterPro"/>
</dbReference>
<dbReference type="NCBIfam" id="TIGR01676">
    <property type="entry name" value="GLDHase"/>
    <property type="match status" value="1"/>
</dbReference>
<dbReference type="PANTHER" id="PTHR43762:SF1">
    <property type="entry name" value="D-ARABINONO-1,4-LACTONE OXIDASE"/>
    <property type="match status" value="1"/>
</dbReference>
<evidence type="ECO:0000313" key="7">
    <source>
        <dbReference type="Proteomes" id="UP000028924"/>
    </source>
</evidence>
<dbReference type="Proteomes" id="UP000028924">
    <property type="component" value="Unassembled WGS sequence"/>
</dbReference>
<dbReference type="OrthoDB" id="610608at2759"/>
<dbReference type="InterPro" id="IPR007173">
    <property type="entry name" value="ALO_C"/>
</dbReference>
<dbReference type="InterPro" id="IPR016166">
    <property type="entry name" value="FAD-bd_PCMH"/>
</dbReference>
<dbReference type="PANTHER" id="PTHR43762">
    <property type="entry name" value="L-GULONOLACTONE OXIDASE"/>
    <property type="match status" value="1"/>
</dbReference>
<evidence type="ECO:0000256" key="4">
    <source>
        <dbReference type="SAM" id="MobiDB-lite"/>
    </source>
</evidence>
<dbReference type="PIRSF" id="PIRSF000136">
    <property type="entry name" value="LGO_GLO"/>
    <property type="match status" value="1"/>
</dbReference>
<evidence type="ECO:0000256" key="3">
    <source>
        <dbReference type="ARBA" id="ARBA00023002"/>
    </source>
</evidence>
<dbReference type="STRING" id="3075.A0A087SRY0"/>
<dbReference type="GeneID" id="23617102"/>
<dbReference type="Gene3D" id="3.30.465.10">
    <property type="match status" value="1"/>
</dbReference>
<gene>
    <name evidence="6" type="ORF">F751_5711</name>
</gene>
<dbReference type="GO" id="GO:0016633">
    <property type="term" value="F:galactonolactone dehydrogenase activity"/>
    <property type="evidence" value="ECO:0007669"/>
    <property type="project" value="InterPro"/>
</dbReference>
<feature type="domain" description="FAD-binding PCMH-type" evidence="5">
    <location>
        <begin position="46"/>
        <end position="216"/>
    </location>
</feature>
<dbReference type="Gene3D" id="3.30.43.10">
    <property type="entry name" value="Uridine Diphospho-n-acetylenolpyruvylglucosamine Reductase, domain 2"/>
    <property type="match status" value="1"/>
</dbReference>
<dbReference type="SUPFAM" id="SSF56176">
    <property type="entry name" value="FAD-binding/transporter-associated domain-like"/>
    <property type="match status" value="1"/>
</dbReference>
<evidence type="ECO:0000256" key="2">
    <source>
        <dbReference type="ARBA" id="ARBA00005147"/>
    </source>
</evidence>
<dbReference type="InterPro" id="IPR036318">
    <property type="entry name" value="FAD-bd_PCMH-like_sf"/>
</dbReference>
<evidence type="ECO:0000313" key="6">
    <source>
        <dbReference type="EMBL" id="KFM28484.1"/>
    </source>
</evidence>
<proteinExistence type="predicted"/>
<dbReference type="eggNOG" id="KOG4730">
    <property type="taxonomic scope" value="Eukaryota"/>
</dbReference>
<evidence type="ECO:0000259" key="5">
    <source>
        <dbReference type="PROSITE" id="PS51387"/>
    </source>
</evidence>
<evidence type="ECO:0000256" key="1">
    <source>
        <dbReference type="ARBA" id="ARBA00001974"/>
    </source>
</evidence>
<reference evidence="6 7" key="1">
    <citation type="journal article" date="2014" name="BMC Genomics">
        <title>Oil accumulation mechanisms of the oleaginous microalga Chlorella protothecoides revealed through its genome, transcriptomes, and proteomes.</title>
        <authorList>
            <person name="Gao C."/>
            <person name="Wang Y."/>
            <person name="Shen Y."/>
            <person name="Yan D."/>
            <person name="He X."/>
            <person name="Dai J."/>
            <person name="Wu Q."/>
        </authorList>
    </citation>
    <scope>NUCLEOTIDE SEQUENCE [LARGE SCALE GENOMIC DNA]</scope>
    <source>
        <strain evidence="6 7">0710</strain>
    </source>
</reference>
<dbReference type="InterPro" id="IPR016167">
    <property type="entry name" value="FAD-bd_PCMH_sub1"/>
</dbReference>
<dbReference type="InterPro" id="IPR010031">
    <property type="entry name" value="FAD_lactone_oxidase-like"/>
</dbReference>
<dbReference type="UniPathway" id="UPA00132"/>
<sequence>MKRNNILAGVLLVGAAGASYYSGFARRDPILSATPKAEFSNWSGTHTVVAHRLYEPESLKDLENIMNLAHKGGSRLRVVGSALSPNGMAFSEEGMLSLAHMDAILSIDAERRLVTVQAGARIADVAARLREHGLTLQNYASIREQSVAGFVQAGAHGTGAGIPPVDAQVVGMKLVTPAEGVLDITEESDPELFRLARVGLGCLGVVAELTLRCVPAHRLLETTSVESAAQVCAAHATRLAAARHLRYMWIPHTDAVVVVQSVEAGPEAAARAEAEIAAAAAAAGRGKADPAAALRALAVTARLLSEREAAPLSAFQLRDELLAHAPLDAGWVRRVNAAEAAYWRGSAGHRVGWSDEVLGFDCGGQQCVSEACFATGTRAAPAGADLAYARDLLALVEREGLPAPAPIEQRWTAGSASAMSPARGGAADLFSWVGIIQYLPVPEDGDAEGERRRDAVVQSFKRYRTLVSEALFDKYDAVEHWAKVEPPEDAAELEALRQRLGRRFPVAAFQAARRRLDPKNILSNDWVNALFPLPQTEEAGDSDEGQPAARAEAA</sequence>
<dbReference type="RefSeq" id="XP_011401503.1">
    <property type="nucleotide sequence ID" value="XM_011403201.1"/>
</dbReference>
<accession>A0A087SRY0</accession>
<comment type="cofactor">
    <cofactor evidence="1">
        <name>FAD</name>
        <dbReference type="ChEBI" id="CHEBI:57692"/>
    </cofactor>
</comment>
<dbReference type="Pfam" id="PF01565">
    <property type="entry name" value="FAD_binding_4"/>
    <property type="match status" value="1"/>
</dbReference>
<dbReference type="Pfam" id="PF04030">
    <property type="entry name" value="ALO"/>
    <property type="match status" value="2"/>
</dbReference>
<dbReference type="KEGG" id="apro:F751_5711"/>
<dbReference type="AlphaFoldDB" id="A0A087SRY0"/>
<protein>
    <submittedName>
        <fullName evidence="6">L-galactono-1,4-lactone dehydrogenase 2, mitochondrial</fullName>
    </submittedName>
</protein>
<organism evidence="6 7">
    <name type="scientific">Auxenochlorella protothecoides</name>
    <name type="common">Green microalga</name>
    <name type="synonym">Chlorella protothecoides</name>
    <dbReference type="NCBI Taxonomy" id="3075"/>
    <lineage>
        <taxon>Eukaryota</taxon>
        <taxon>Viridiplantae</taxon>
        <taxon>Chlorophyta</taxon>
        <taxon>core chlorophytes</taxon>
        <taxon>Trebouxiophyceae</taxon>
        <taxon>Chlorellales</taxon>
        <taxon>Chlorellaceae</taxon>
        <taxon>Auxenochlorella</taxon>
    </lineage>
</organism>
<dbReference type="GO" id="GO:0071949">
    <property type="term" value="F:FAD binding"/>
    <property type="evidence" value="ECO:0007669"/>
    <property type="project" value="InterPro"/>
</dbReference>